<evidence type="ECO:0000313" key="3">
    <source>
        <dbReference type="Proteomes" id="UP000035721"/>
    </source>
</evidence>
<proteinExistence type="predicted"/>
<dbReference type="PROSITE" id="PS50995">
    <property type="entry name" value="HTH_MARR_2"/>
    <property type="match status" value="1"/>
</dbReference>
<dbReference type="Gene3D" id="1.10.10.10">
    <property type="entry name" value="Winged helix-like DNA-binding domain superfamily/Winged helix DNA-binding domain"/>
    <property type="match status" value="1"/>
</dbReference>
<dbReference type="SMART" id="SM00347">
    <property type="entry name" value="HTH_MARR"/>
    <property type="match status" value="1"/>
</dbReference>
<reference evidence="2 3" key="1">
    <citation type="journal article" date="2013" name="ISME J.">
        <title>A metabolic model for members of the genus Tetrasphaera involved in enhanced biological phosphorus removal.</title>
        <authorList>
            <person name="Kristiansen R."/>
            <person name="Nguyen H.T.T."/>
            <person name="Saunders A.M."/>
            <person name="Nielsen J.L."/>
            <person name="Wimmer R."/>
            <person name="Le V.Q."/>
            <person name="McIlroy S.J."/>
            <person name="Petrovski S."/>
            <person name="Seviour R.J."/>
            <person name="Calteau A."/>
            <person name="Nielsen K.L."/>
            <person name="Nielsen P.H."/>
        </authorList>
    </citation>
    <scope>NUCLEOTIDE SEQUENCE [LARGE SCALE GENOMIC DNA]</scope>
    <source>
        <strain evidence="2 3">T1-X7</strain>
    </source>
</reference>
<dbReference type="RefSeq" id="WP_048549783.1">
    <property type="nucleotide sequence ID" value="NZ_HF570958.1"/>
</dbReference>
<dbReference type="OrthoDB" id="5148120at2"/>
<comment type="caution">
    <text evidence="2">The sequence shown here is derived from an EMBL/GenBank/DDBJ whole genome shotgun (WGS) entry which is preliminary data.</text>
</comment>
<accession>A0A077M757</accession>
<dbReference type="PRINTS" id="PR00598">
    <property type="entry name" value="HTHMARR"/>
</dbReference>
<dbReference type="InterPro" id="IPR039422">
    <property type="entry name" value="MarR/SlyA-like"/>
</dbReference>
<dbReference type="Proteomes" id="UP000035721">
    <property type="component" value="Unassembled WGS sequence"/>
</dbReference>
<dbReference type="GO" id="GO:0006950">
    <property type="term" value="P:response to stress"/>
    <property type="evidence" value="ECO:0007669"/>
    <property type="project" value="TreeGrafter"/>
</dbReference>
<keyword evidence="3" id="KW-1185">Reference proteome</keyword>
<dbReference type="InterPro" id="IPR036390">
    <property type="entry name" value="WH_DNA-bd_sf"/>
</dbReference>
<protein>
    <recommendedName>
        <fullName evidence="1">HTH marR-type domain-containing protein</fullName>
    </recommendedName>
</protein>
<organism evidence="2 3">
    <name type="scientific">Nostocoides japonicum T1-X7</name>
    <dbReference type="NCBI Taxonomy" id="1194083"/>
    <lineage>
        <taxon>Bacteria</taxon>
        <taxon>Bacillati</taxon>
        <taxon>Actinomycetota</taxon>
        <taxon>Actinomycetes</taxon>
        <taxon>Micrococcales</taxon>
        <taxon>Intrasporangiaceae</taxon>
        <taxon>Nostocoides</taxon>
    </lineage>
</organism>
<name>A0A077M757_9MICO</name>
<gene>
    <name evidence="2" type="ORF">BN12_70005</name>
</gene>
<dbReference type="AlphaFoldDB" id="A0A077M757"/>
<dbReference type="GO" id="GO:0003700">
    <property type="term" value="F:DNA-binding transcription factor activity"/>
    <property type="evidence" value="ECO:0007669"/>
    <property type="project" value="InterPro"/>
</dbReference>
<sequence>MAVSTDTASRLSTDLIGVIKLVSSIKAHVPRIHEGIEPSAYPVLFTLVEEPRRVSTLATCVHSDVSTVSRQVSALVAQGLAEKVPDPQDGRVAMVSLSAEGVELVERLKVGRGRWFQRILSDWEPEEAERLIELLEKLTETITAAHESGTLFEAYAAYRQEETA</sequence>
<dbReference type="InterPro" id="IPR000835">
    <property type="entry name" value="HTH_MarR-typ"/>
</dbReference>
<dbReference type="STRING" id="1194083.BN12_70005"/>
<dbReference type="PANTHER" id="PTHR33164">
    <property type="entry name" value="TRANSCRIPTIONAL REGULATOR, MARR FAMILY"/>
    <property type="match status" value="1"/>
</dbReference>
<feature type="domain" description="HTH marR-type" evidence="1">
    <location>
        <begin position="8"/>
        <end position="140"/>
    </location>
</feature>
<evidence type="ECO:0000259" key="1">
    <source>
        <dbReference type="PROSITE" id="PS50995"/>
    </source>
</evidence>
<dbReference type="Pfam" id="PF12802">
    <property type="entry name" value="MarR_2"/>
    <property type="match status" value="1"/>
</dbReference>
<dbReference type="PANTHER" id="PTHR33164:SF57">
    <property type="entry name" value="MARR-FAMILY TRANSCRIPTIONAL REGULATOR"/>
    <property type="match status" value="1"/>
</dbReference>
<dbReference type="SUPFAM" id="SSF46785">
    <property type="entry name" value="Winged helix' DNA-binding domain"/>
    <property type="match status" value="1"/>
</dbReference>
<dbReference type="EMBL" id="CAJB01000403">
    <property type="protein sequence ID" value="CCH79989.1"/>
    <property type="molecule type" value="Genomic_DNA"/>
</dbReference>
<evidence type="ECO:0000313" key="2">
    <source>
        <dbReference type="EMBL" id="CCH79989.1"/>
    </source>
</evidence>
<dbReference type="InterPro" id="IPR036388">
    <property type="entry name" value="WH-like_DNA-bd_sf"/>
</dbReference>